<dbReference type="Pfam" id="PF01738">
    <property type="entry name" value="DLH"/>
    <property type="match status" value="1"/>
</dbReference>
<dbReference type="SUPFAM" id="SSF53474">
    <property type="entry name" value="alpha/beta-Hydrolases"/>
    <property type="match status" value="1"/>
</dbReference>
<feature type="domain" description="Dienelactone hydrolase" evidence="1">
    <location>
        <begin position="22"/>
        <end position="205"/>
    </location>
</feature>
<keyword evidence="2" id="KW-0378">Hydrolase</keyword>
<comment type="caution">
    <text evidence="2">The sequence shown here is derived from an EMBL/GenBank/DDBJ whole genome shotgun (WGS) entry which is preliminary data.</text>
</comment>
<dbReference type="PANTHER" id="PTHR22946:SF0">
    <property type="entry name" value="DIENELACTONE HYDROLASE DOMAIN-CONTAINING PROTEIN"/>
    <property type="match status" value="1"/>
</dbReference>
<dbReference type="PANTHER" id="PTHR22946">
    <property type="entry name" value="DIENELACTONE HYDROLASE DOMAIN-CONTAINING PROTEIN-RELATED"/>
    <property type="match status" value="1"/>
</dbReference>
<keyword evidence="3" id="KW-1185">Reference proteome</keyword>
<dbReference type="Gene3D" id="3.40.50.1820">
    <property type="entry name" value="alpha/beta hydrolase"/>
    <property type="match status" value="1"/>
</dbReference>
<evidence type="ECO:0000313" key="3">
    <source>
        <dbReference type="Proteomes" id="UP001291309"/>
    </source>
</evidence>
<accession>A0ABU5H4E2</accession>
<dbReference type="EMBL" id="JAXIVS010000006">
    <property type="protein sequence ID" value="MDY7228347.1"/>
    <property type="molecule type" value="Genomic_DNA"/>
</dbReference>
<dbReference type="RefSeq" id="WP_321547076.1">
    <property type="nucleotide sequence ID" value="NZ_JAXIVS010000006.1"/>
</dbReference>
<evidence type="ECO:0000313" key="2">
    <source>
        <dbReference type="EMBL" id="MDY7228347.1"/>
    </source>
</evidence>
<gene>
    <name evidence="2" type="ORF">SYV04_18140</name>
</gene>
<dbReference type="InterPro" id="IPR029058">
    <property type="entry name" value="AB_hydrolase_fold"/>
</dbReference>
<name>A0ABU5H4E2_9BACT</name>
<proteinExistence type="predicted"/>
<dbReference type="InterPro" id="IPR050261">
    <property type="entry name" value="FrsA_esterase"/>
</dbReference>
<organism evidence="2 3">
    <name type="scientific">Hyalangium rubrum</name>
    <dbReference type="NCBI Taxonomy" id="3103134"/>
    <lineage>
        <taxon>Bacteria</taxon>
        <taxon>Pseudomonadati</taxon>
        <taxon>Myxococcota</taxon>
        <taxon>Myxococcia</taxon>
        <taxon>Myxococcales</taxon>
        <taxon>Cystobacterineae</taxon>
        <taxon>Archangiaceae</taxon>
        <taxon>Hyalangium</taxon>
    </lineage>
</organism>
<dbReference type="GO" id="GO:0016787">
    <property type="term" value="F:hydrolase activity"/>
    <property type="evidence" value="ECO:0007669"/>
    <property type="project" value="UniProtKB-KW"/>
</dbReference>
<dbReference type="Proteomes" id="UP001291309">
    <property type="component" value="Unassembled WGS sequence"/>
</dbReference>
<dbReference type="InterPro" id="IPR002925">
    <property type="entry name" value="Dienelactn_hydro"/>
</dbReference>
<sequence length="245" mass="27793">MAPEYRFWVDGRIPVLKVHHEPRPSPAVIVLHGLRSKADDQRYDLDLLANAGLTAVGIDAPHHGARWDGWVERMADWGPSAYHENILRLVLEAAPDVSRVIDHLKDEGHGPIGVVGVSLGAYTALTVATWDPRVEATVSMLGSPDWAPRDAPMTHEIYQLMQQAPVHRPADCARNPLLLMNAGRDNLVSPHGSREFARRAWDNHPWLGRYVEYVEYPESDHFVRSEDWSDMWSRAQGFLRWHLRA</sequence>
<reference evidence="2 3" key="1">
    <citation type="submission" date="2023-12" db="EMBL/GenBank/DDBJ databases">
        <title>the genome sequence of Hyalangium sp. s54d21.</title>
        <authorList>
            <person name="Zhang X."/>
        </authorList>
    </citation>
    <scope>NUCLEOTIDE SEQUENCE [LARGE SCALE GENOMIC DNA]</scope>
    <source>
        <strain evidence="3">s54d21</strain>
    </source>
</reference>
<protein>
    <submittedName>
        <fullName evidence="2">Dienelactone hydrolase family protein</fullName>
    </submittedName>
</protein>
<evidence type="ECO:0000259" key="1">
    <source>
        <dbReference type="Pfam" id="PF01738"/>
    </source>
</evidence>